<dbReference type="OrthoDB" id="70588at2759"/>
<evidence type="ECO:0000313" key="3">
    <source>
        <dbReference type="Proteomes" id="UP000765509"/>
    </source>
</evidence>
<comment type="caution">
    <text evidence="2">The sequence shown here is derived from an EMBL/GenBank/DDBJ whole genome shotgun (WGS) entry which is preliminary data.</text>
</comment>
<dbReference type="Proteomes" id="UP000765509">
    <property type="component" value="Unassembled WGS sequence"/>
</dbReference>
<dbReference type="PANTHER" id="PTHR46052:SF1">
    <property type="entry name" value="PHOSDUCIN-LIKE PROTEIN"/>
    <property type="match status" value="1"/>
</dbReference>
<proteinExistence type="predicted"/>
<organism evidence="2 3">
    <name type="scientific">Austropuccinia psidii MF-1</name>
    <dbReference type="NCBI Taxonomy" id="1389203"/>
    <lineage>
        <taxon>Eukaryota</taxon>
        <taxon>Fungi</taxon>
        <taxon>Dikarya</taxon>
        <taxon>Basidiomycota</taxon>
        <taxon>Pucciniomycotina</taxon>
        <taxon>Pucciniomycetes</taxon>
        <taxon>Pucciniales</taxon>
        <taxon>Sphaerophragmiaceae</taxon>
        <taxon>Austropuccinia</taxon>
    </lineage>
</organism>
<accession>A0A9Q3C7R9</accession>
<feature type="region of interest" description="Disordered" evidence="1">
    <location>
        <begin position="63"/>
        <end position="127"/>
    </location>
</feature>
<dbReference type="EMBL" id="AVOT02005040">
    <property type="protein sequence ID" value="MBW0478063.1"/>
    <property type="molecule type" value="Genomic_DNA"/>
</dbReference>
<evidence type="ECO:0000256" key="1">
    <source>
        <dbReference type="SAM" id="MobiDB-lite"/>
    </source>
</evidence>
<evidence type="ECO:0000313" key="2">
    <source>
        <dbReference type="EMBL" id="MBW0478063.1"/>
    </source>
</evidence>
<dbReference type="Gene3D" id="3.40.30.10">
    <property type="entry name" value="Glutaredoxin"/>
    <property type="match status" value="1"/>
</dbReference>
<dbReference type="InterPro" id="IPR036249">
    <property type="entry name" value="Thioredoxin-like_sf"/>
</dbReference>
<dbReference type="AlphaFoldDB" id="A0A9Q3C7R9"/>
<feature type="compositionally biased region" description="Low complexity" evidence="1">
    <location>
        <begin position="178"/>
        <end position="196"/>
    </location>
</feature>
<protein>
    <recommendedName>
        <fullName evidence="4">Phosducin thioredoxin-like domain-containing protein</fullName>
    </recommendedName>
</protein>
<feature type="region of interest" description="Disordered" evidence="1">
    <location>
        <begin position="164"/>
        <end position="218"/>
    </location>
</feature>
<sequence length="439" mass="48714">MASLCVWVLRKGLSIVFKKAIDRETKETMNSLEQAALSGLLTNNLHLADQYDPEDNQEIMRIKHDDDDDDGDNDMISFESHSQDVDNGNVNDNDNKSQTGQSNGLMGHHHNKSDGHHGSLNMSRGWSGNTGPKGVLVDFKASHGKSGAILGGDNSIIHHSLNHHRQLSTPSGYRSKKSLSSNSNRYTTRSSGPDSSSSDRDDHDSYHPTSFNSAFHHSSGRLTTRLTISPQRRKTHSTSIATSPLLHNPKVKLDSKGKKLFGHLREVGVENFVQAVEAEKDDQDIIVLVHLYDPALESCVILNSHLSNLARIYPRTKFLRALASELDFFNTIPPINYACLPSSPQSVSRSPLEINTLLHSNHLFDDLLGDDSSEEHRPGRATDNDVLPTLIWYRAGEYVQSLPALERELPSGMIDKGEKGYEELQRLLRTHGIIGPLKS</sequence>
<feature type="compositionally biased region" description="Polar residues" evidence="1">
    <location>
        <begin position="207"/>
        <end position="218"/>
    </location>
</feature>
<name>A0A9Q3C7R9_9BASI</name>
<dbReference type="PANTHER" id="PTHR46052">
    <property type="entry name" value="PHOSDUCIN-LIKE PROTEIN"/>
    <property type="match status" value="1"/>
</dbReference>
<dbReference type="SUPFAM" id="SSF52833">
    <property type="entry name" value="Thioredoxin-like"/>
    <property type="match status" value="1"/>
</dbReference>
<evidence type="ECO:0008006" key="4">
    <source>
        <dbReference type="Google" id="ProtNLM"/>
    </source>
</evidence>
<dbReference type="InterPro" id="IPR051499">
    <property type="entry name" value="Phosducin-like_reg"/>
</dbReference>
<reference evidence="2" key="1">
    <citation type="submission" date="2021-03" db="EMBL/GenBank/DDBJ databases">
        <title>Draft genome sequence of rust myrtle Austropuccinia psidii MF-1, a brazilian biotype.</title>
        <authorList>
            <person name="Quecine M.C."/>
            <person name="Pachon D.M.R."/>
            <person name="Bonatelli M.L."/>
            <person name="Correr F.H."/>
            <person name="Franceschini L.M."/>
            <person name="Leite T.F."/>
            <person name="Margarido G.R.A."/>
            <person name="Almeida C.A."/>
            <person name="Ferrarezi J.A."/>
            <person name="Labate C.A."/>
        </authorList>
    </citation>
    <scope>NUCLEOTIDE SEQUENCE</scope>
    <source>
        <strain evidence="2">MF-1</strain>
    </source>
</reference>
<keyword evidence="3" id="KW-1185">Reference proteome</keyword>
<dbReference type="CDD" id="cd02957">
    <property type="entry name" value="Phd_like"/>
    <property type="match status" value="1"/>
</dbReference>
<feature type="compositionally biased region" description="Basic and acidic residues" evidence="1">
    <location>
        <begin position="197"/>
        <end position="206"/>
    </location>
</feature>
<gene>
    <name evidence="2" type="ORF">O181_017778</name>
</gene>
<feature type="region of interest" description="Disordered" evidence="1">
    <location>
        <begin position="225"/>
        <end position="244"/>
    </location>
</feature>